<dbReference type="SUPFAM" id="SSF55785">
    <property type="entry name" value="PYP-like sensor domain (PAS domain)"/>
    <property type="match status" value="1"/>
</dbReference>
<dbReference type="CDD" id="cd01949">
    <property type="entry name" value="GGDEF"/>
    <property type="match status" value="1"/>
</dbReference>
<evidence type="ECO:0000256" key="3">
    <source>
        <dbReference type="SAM" id="Coils"/>
    </source>
</evidence>
<keyword evidence="2" id="KW-0973">c-di-GMP</keyword>
<evidence type="ECO:0000313" key="7">
    <source>
        <dbReference type="Proteomes" id="UP000070299"/>
    </source>
</evidence>
<dbReference type="Pfam" id="PF00990">
    <property type="entry name" value="GGDEF"/>
    <property type="match status" value="1"/>
</dbReference>
<keyword evidence="7" id="KW-1185">Reference proteome</keyword>
<reference evidence="7" key="1">
    <citation type="submission" date="2016-02" db="EMBL/GenBank/DDBJ databases">
        <authorList>
            <person name="Schultz-Johansen M."/>
            <person name="Glaring M.A."/>
            <person name="Bech P.K."/>
            <person name="Stougaard P."/>
        </authorList>
    </citation>
    <scope>NUCLEOTIDE SEQUENCE [LARGE SCALE GENOMIC DNA]</scope>
    <source>
        <strain evidence="7">S66</strain>
    </source>
</reference>
<evidence type="ECO:0000256" key="2">
    <source>
        <dbReference type="ARBA" id="ARBA00022636"/>
    </source>
</evidence>
<evidence type="ECO:0000313" key="6">
    <source>
        <dbReference type="EMBL" id="KXI30242.1"/>
    </source>
</evidence>
<dbReference type="Gene3D" id="3.30.70.270">
    <property type="match status" value="1"/>
</dbReference>
<dbReference type="FunFam" id="3.20.20.450:FF:000001">
    <property type="entry name" value="Cyclic di-GMP phosphodiesterase yahA"/>
    <property type="match status" value="1"/>
</dbReference>
<dbReference type="PANTHER" id="PTHR44757">
    <property type="entry name" value="DIGUANYLATE CYCLASE DGCP"/>
    <property type="match status" value="1"/>
</dbReference>
<sequence>MSIDASLFQALGLVNSSIFQRIAPGQFKTLYQSKGWLLELMPEAFGSSPFIYQQNSAFLNDFLLDAEEFWQNGQNGQIHSGIWREQANQTLLHLEASAAVAENNCYLLIHNIENEYQRQQQTLQVARELLIRNDKVLAQHDYVFNRLETLLSQSTDKKPEPLQHALQQTELGVAILDDKLQLLNSNPALYQMFAIPGKKVKQSPDKLLLQLFENQYPEYHRVFATGSAWAGELYWLNPPQPGKWFKVSVHPICNTAQQKNFWLLSISDISQLKFLLMRNEKLSHYDVLTELPNRQYFWQQLEQQISKQQAFFVLYMEIKQFKKINEIHGHLVGDGIIKELAGRLKACINSSDMLARIGGTEFALIVHTSGLSAQVSAVEQDKCQQMAKELITACIQPFYIESGHRCEVGLNIGAAAFPSDADNAEDLMKYADLAVFAAKKQLKSSLQFYSKELKEASRKRIELEVALRKALENQEFELYFQPMFDLRDGKINKAEALIRWNRPDVGMVSPDEFIPLAEQTGLIVPIGKWVIKETCEKLAALQAAKLAIILSINLSPRQVNDRHLLEFITDCVAECQVLPSQLELELTEGVLIDNFTKVQYLLNEVRKLGLSVSIDDFGTGYSSLAYLQKLPIDHLKIDRSFVQDLSHSENDKALVLAVIAMAHSLKLQVIAEGVETEQQKEFLQLNNCHTAQGYLFSRPIPFDQLSTLLANQANAIN</sequence>
<dbReference type="GO" id="GO:0071111">
    <property type="term" value="F:cyclic-guanylate-specific phosphodiesterase activity"/>
    <property type="evidence" value="ECO:0007669"/>
    <property type="project" value="UniProtKB-EC"/>
</dbReference>
<dbReference type="STRING" id="1799789.AX660_09670"/>
<dbReference type="PROSITE" id="PS50887">
    <property type="entry name" value="GGDEF"/>
    <property type="match status" value="1"/>
</dbReference>
<gene>
    <name evidence="6" type="ORF">AX660_09670</name>
</gene>
<dbReference type="InterPro" id="IPR035965">
    <property type="entry name" value="PAS-like_dom_sf"/>
</dbReference>
<dbReference type="InterPro" id="IPR001633">
    <property type="entry name" value="EAL_dom"/>
</dbReference>
<dbReference type="Gene3D" id="3.30.450.20">
    <property type="entry name" value="PAS domain"/>
    <property type="match status" value="1"/>
</dbReference>
<dbReference type="RefSeq" id="WP_068374294.1">
    <property type="nucleotide sequence ID" value="NZ_LSNE01000003.1"/>
</dbReference>
<name>A0A136A4S3_9ALTE</name>
<evidence type="ECO:0000259" key="4">
    <source>
        <dbReference type="PROSITE" id="PS50883"/>
    </source>
</evidence>
<feature type="coiled-coil region" evidence="3">
    <location>
        <begin position="439"/>
        <end position="473"/>
    </location>
</feature>
<dbReference type="InterPro" id="IPR035919">
    <property type="entry name" value="EAL_sf"/>
</dbReference>
<dbReference type="SUPFAM" id="SSF141868">
    <property type="entry name" value="EAL domain-like"/>
    <property type="match status" value="1"/>
</dbReference>
<dbReference type="SUPFAM" id="SSF55073">
    <property type="entry name" value="Nucleotide cyclase"/>
    <property type="match status" value="1"/>
</dbReference>
<dbReference type="InterPro" id="IPR043128">
    <property type="entry name" value="Rev_trsase/Diguanyl_cyclase"/>
</dbReference>
<dbReference type="AlphaFoldDB" id="A0A136A4S3"/>
<dbReference type="SMART" id="SM00267">
    <property type="entry name" value="GGDEF"/>
    <property type="match status" value="1"/>
</dbReference>
<accession>A0A136A4S3</accession>
<evidence type="ECO:0000256" key="1">
    <source>
        <dbReference type="ARBA" id="ARBA00012282"/>
    </source>
</evidence>
<dbReference type="PROSITE" id="PS50883">
    <property type="entry name" value="EAL"/>
    <property type="match status" value="1"/>
</dbReference>
<protein>
    <recommendedName>
        <fullName evidence="1">cyclic-guanylate-specific phosphodiesterase</fullName>
        <ecNumber evidence="1">3.1.4.52</ecNumber>
    </recommendedName>
</protein>
<dbReference type="Proteomes" id="UP000070299">
    <property type="component" value="Unassembled WGS sequence"/>
</dbReference>
<keyword evidence="3" id="KW-0175">Coiled coil</keyword>
<feature type="domain" description="GGDEF" evidence="5">
    <location>
        <begin position="309"/>
        <end position="451"/>
    </location>
</feature>
<proteinExistence type="predicted"/>
<dbReference type="InterPro" id="IPR029787">
    <property type="entry name" value="Nucleotide_cyclase"/>
</dbReference>
<dbReference type="CDD" id="cd01948">
    <property type="entry name" value="EAL"/>
    <property type="match status" value="1"/>
</dbReference>
<dbReference type="PANTHER" id="PTHR44757:SF2">
    <property type="entry name" value="BIOFILM ARCHITECTURE MAINTENANCE PROTEIN MBAA"/>
    <property type="match status" value="1"/>
</dbReference>
<feature type="domain" description="EAL" evidence="4">
    <location>
        <begin position="460"/>
        <end position="713"/>
    </location>
</feature>
<comment type="caution">
    <text evidence="6">The sequence shown here is derived from an EMBL/GenBank/DDBJ whole genome shotgun (WGS) entry which is preliminary data.</text>
</comment>
<feature type="coiled-coil region" evidence="3">
    <location>
        <begin position="84"/>
        <end position="129"/>
    </location>
</feature>
<dbReference type="Pfam" id="PF00563">
    <property type="entry name" value="EAL"/>
    <property type="match status" value="1"/>
</dbReference>
<dbReference type="NCBIfam" id="TIGR00254">
    <property type="entry name" value="GGDEF"/>
    <property type="match status" value="1"/>
</dbReference>
<dbReference type="InterPro" id="IPR000160">
    <property type="entry name" value="GGDEF_dom"/>
</dbReference>
<dbReference type="EC" id="3.1.4.52" evidence="1"/>
<organism evidence="6 7">
    <name type="scientific">Paraglaciecola hydrolytica</name>
    <dbReference type="NCBI Taxonomy" id="1799789"/>
    <lineage>
        <taxon>Bacteria</taxon>
        <taxon>Pseudomonadati</taxon>
        <taxon>Pseudomonadota</taxon>
        <taxon>Gammaproteobacteria</taxon>
        <taxon>Alteromonadales</taxon>
        <taxon>Alteromonadaceae</taxon>
        <taxon>Paraglaciecola</taxon>
    </lineage>
</organism>
<dbReference type="SMART" id="SM00052">
    <property type="entry name" value="EAL"/>
    <property type="match status" value="1"/>
</dbReference>
<dbReference type="EMBL" id="LSNE01000003">
    <property type="protein sequence ID" value="KXI30242.1"/>
    <property type="molecule type" value="Genomic_DNA"/>
</dbReference>
<evidence type="ECO:0000259" key="5">
    <source>
        <dbReference type="PROSITE" id="PS50887"/>
    </source>
</evidence>
<dbReference type="Gene3D" id="3.20.20.450">
    <property type="entry name" value="EAL domain"/>
    <property type="match status" value="1"/>
</dbReference>
<dbReference type="InterPro" id="IPR052155">
    <property type="entry name" value="Biofilm_reg_signaling"/>
</dbReference>